<dbReference type="PROSITE" id="PS50097">
    <property type="entry name" value="BTB"/>
    <property type="match status" value="1"/>
</dbReference>
<accession>A0AAV4HCR9</accession>
<evidence type="ECO:0000256" key="1">
    <source>
        <dbReference type="ARBA" id="ARBA00022441"/>
    </source>
</evidence>
<keyword evidence="5" id="KW-1185">Reference proteome</keyword>
<dbReference type="InterPro" id="IPR011705">
    <property type="entry name" value="BACK"/>
</dbReference>
<dbReference type="InterPro" id="IPR000210">
    <property type="entry name" value="BTB/POZ_dom"/>
</dbReference>
<dbReference type="Proteomes" id="UP000762676">
    <property type="component" value="Unassembled WGS sequence"/>
</dbReference>
<keyword evidence="2" id="KW-0677">Repeat</keyword>
<dbReference type="InterPro" id="IPR011333">
    <property type="entry name" value="SKP1/BTB/POZ_sf"/>
</dbReference>
<dbReference type="Gene3D" id="1.25.40.420">
    <property type="match status" value="1"/>
</dbReference>
<evidence type="ECO:0000313" key="4">
    <source>
        <dbReference type="EMBL" id="GFR94536.1"/>
    </source>
</evidence>
<dbReference type="SUPFAM" id="SSF54695">
    <property type="entry name" value="POZ domain"/>
    <property type="match status" value="1"/>
</dbReference>
<reference evidence="4 5" key="1">
    <citation type="journal article" date="2021" name="Elife">
        <title>Chloroplast acquisition without the gene transfer in kleptoplastic sea slugs, Plakobranchus ocellatus.</title>
        <authorList>
            <person name="Maeda T."/>
            <person name="Takahashi S."/>
            <person name="Yoshida T."/>
            <person name="Shimamura S."/>
            <person name="Takaki Y."/>
            <person name="Nagai Y."/>
            <person name="Toyoda A."/>
            <person name="Suzuki Y."/>
            <person name="Arimoto A."/>
            <person name="Ishii H."/>
            <person name="Satoh N."/>
            <person name="Nishiyama T."/>
            <person name="Hasebe M."/>
            <person name="Maruyama T."/>
            <person name="Minagawa J."/>
            <person name="Obokata J."/>
            <person name="Shigenobu S."/>
        </authorList>
    </citation>
    <scope>NUCLEOTIDE SEQUENCE [LARGE SCALE GENOMIC DNA]</scope>
</reference>
<evidence type="ECO:0000259" key="3">
    <source>
        <dbReference type="PROSITE" id="PS50097"/>
    </source>
</evidence>
<sequence>MVMPHTLCHIINSHVRVSTAWTLRRAKALLILDLVDSGHLTGDNTYEFDDKVLREPADYGGYQYSTYWDDGEGKDPANDVEIKSVYTDVRAPILMAEGGSVGARPAWLQPAARILVLILTNDGYLEQVPAGPPVQCLDKNSASSIITQFSTLPLEQVHHFAYNGEYMNALFKDRKLVDILIHIEDRTFYGHRCILCAHSGYFSSILVDSSVPPYAITDITLKSIDPEQFKRFLNFTYTGEIFLTLANVESFRRLANKLKSKTLRAKIALFLSKSKTVTLNEELLLDPGRLCQLTKEDLLYILQADSLNVDSELDAFWAVLYWVAADPVERAPAMNRLMSAVRFTTMSSLELMDCARVSDLVRLSKRCQGYLINANWVCHVREVGLQDPLGLSKEQKRSSLSDVKPHEPTVAEFDMRFLIYNALLFERKGQILKQGKNVATEGKLHDHLIKMRIPSR</sequence>
<evidence type="ECO:0000313" key="5">
    <source>
        <dbReference type="Proteomes" id="UP000762676"/>
    </source>
</evidence>
<dbReference type="AlphaFoldDB" id="A0AAV4HCR9"/>
<organism evidence="4 5">
    <name type="scientific">Elysia marginata</name>
    <dbReference type="NCBI Taxonomy" id="1093978"/>
    <lineage>
        <taxon>Eukaryota</taxon>
        <taxon>Metazoa</taxon>
        <taxon>Spiralia</taxon>
        <taxon>Lophotrochozoa</taxon>
        <taxon>Mollusca</taxon>
        <taxon>Gastropoda</taxon>
        <taxon>Heterobranchia</taxon>
        <taxon>Euthyneura</taxon>
        <taxon>Panpulmonata</taxon>
        <taxon>Sacoglossa</taxon>
        <taxon>Placobranchoidea</taxon>
        <taxon>Plakobranchidae</taxon>
        <taxon>Elysia</taxon>
    </lineage>
</organism>
<dbReference type="Gene3D" id="3.30.710.10">
    <property type="entry name" value="Potassium Channel Kv1.1, Chain A"/>
    <property type="match status" value="1"/>
</dbReference>
<keyword evidence="1" id="KW-0880">Kelch repeat</keyword>
<dbReference type="PANTHER" id="PTHR45632:SF3">
    <property type="entry name" value="KELCH-LIKE PROTEIN 32"/>
    <property type="match status" value="1"/>
</dbReference>
<dbReference type="PANTHER" id="PTHR45632">
    <property type="entry name" value="LD33804P"/>
    <property type="match status" value="1"/>
</dbReference>
<comment type="caution">
    <text evidence="4">The sequence shown here is derived from an EMBL/GenBank/DDBJ whole genome shotgun (WGS) entry which is preliminary data.</text>
</comment>
<proteinExistence type="predicted"/>
<dbReference type="SMART" id="SM00225">
    <property type="entry name" value="BTB"/>
    <property type="match status" value="1"/>
</dbReference>
<feature type="domain" description="BTB" evidence="3">
    <location>
        <begin position="177"/>
        <end position="245"/>
    </location>
</feature>
<dbReference type="Pfam" id="PF07707">
    <property type="entry name" value="BACK"/>
    <property type="match status" value="1"/>
</dbReference>
<dbReference type="CDD" id="cd18186">
    <property type="entry name" value="BTB_POZ_ZBTB_KLHL-like"/>
    <property type="match status" value="1"/>
</dbReference>
<gene>
    <name evidence="4" type="ORF">ElyMa_002670800</name>
</gene>
<dbReference type="EMBL" id="BMAT01005504">
    <property type="protein sequence ID" value="GFR94536.1"/>
    <property type="molecule type" value="Genomic_DNA"/>
</dbReference>
<dbReference type="Pfam" id="PF00651">
    <property type="entry name" value="BTB"/>
    <property type="match status" value="1"/>
</dbReference>
<evidence type="ECO:0000256" key="2">
    <source>
        <dbReference type="ARBA" id="ARBA00022737"/>
    </source>
</evidence>
<dbReference type="SMART" id="SM00875">
    <property type="entry name" value="BACK"/>
    <property type="match status" value="1"/>
</dbReference>
<name>A0AAV4HCR9_9GAST</name>
<protein>
    <submittedName>
        <fullName evidence="4">Kelch-like protein 9</fullName>
    </submittedName>
</protein>